<feature type="region of interest" description="Disordered" evidence="1">
    <location>
        <begin position="216"/>
        <end position="246"/>
    </location>
</feature>
<dbReference type="EMBL" id="JACOGF010000002">
    <property type="protein sequence ID" value="MBC3916944.1"/>
    <property type="molecule type" value="Genomic_DNA"/>
</dbReference>
<evidence type="ECO:0008006" key="5">
    <source>
        <dbReference type="Google" id="ProtNLM"/>
    </source>
</evidence>
<reference evidence="3 4" key="1">
    <citation type="submission" date="2020-08" db="EMBL/GenBank/DDBJ databases">
        <title>Novel species isolated from subtropical streams in China.</title>
        <authorList>
            <person name="Lu H."/>
        </authorList>
    </citation>
    <scope>NUCLEOTIDE SEQUENCE [LARGE SCALE GENOMIC DNA]</scope>
    <source>
        <strain evidence="3 4">CY18W</strain>
    </source>
</reference>
<keyword evidence="2" id="KW-0472">Membrane</keyword>
<dbReference type="RefSeq" id="WP_186946169.1">
    <property type="nucleotide sequence ID" value="NZ_JACOGF010000002.1"/>
</dbReference>
<comment type="caution">
    <text evidence="3">The sequence shown here is derived from an EMBL/GenBank/DDBJ whole genome shotgun (WGS) entry which is preliminary data.</text>
</comment>
<organism evidence="3 4">
    <name type="scientific">Undibacterium hunanense</name>
    <dbReference type="NCBI Taxonomy" id="2762292"/>
    <lineage>
        <taxon>Bacteria</taxon>
        <taxon>Pseudomonadati</taxon>
        <taxon>Pseudomonadota</taxon>
        <taxon>Betaproteobacteria</taxon>
        <taxon>Burkholderiales</taxon>
        <taxon>Oxalobacteraceae</taxon>
        <taxon>Undibacterium</taxon>
    </lineage>
</organism>
<dbReference type="Proteomes" id="UP000650424">
    <property type="component" value="Unassembled WGS sequence"/>
</dbReference>
<sequence>MSTSLKEQAKKHYGINVPVTIALVMVLLLIRYFWQDEPEDIAPIRAKPNLSSMVFGPGQMAPSGNTAEIAFSANFSAIDSRLLPTGLATENQQLVVNSALLDIINFFLLEQVSPDRASALRSHLKSMLPPTAYTEAIIIVEHYQAYMKAHDDLLAAHNFSGNGKDISLQDIRRISTWRDQRDRLRLGFLGEVVVHAWYQNDDAQLTQILNELTQLKDTSRQEKTPDMPSSDEQTGAPRPPSWSNKSDELRHDLYMQWVLGKAIRSFSNWAGTGPQLANRLTSYLNAAGQINQNHQLNFSERVIQTQELLIKSFPVEAERQRARDLMFPSH</sequence>
<name>A0ABR6ZMB8_9BURK</name>
<accession>A0ABR6ZMB8</accession>
<evidence type="ECO:0000313" key="4">
    <source>
        <dbReference type="Proteomes" id="UP000650424"/>
    </source>
</evidence>
<feature type="transmembrane region" description="Helical" evidence="2">
    <location>
        <begin position="12"/>
        <end position="34"/>
    </location>
</feature>
<keyword evidence="2" id="KW-1133">Transmembrane helix</keyword>
<keyword evidence="2" id="KW-0812">Transmembrane</keyword>
<keyword evidence="4" id="KW-1185">Reference proteome</keyword>
<proteinExistence type="predicted"/>
<gene>
    <name evidence="3" type="ORF">H8L32_05600</name>
</gene>
<evidence type="ECO:0000313" key="3">
    <source>
        <dbReference type="EMBL" id="MBC3916944.1"/>
    </source>
</evidence>
<evidence type="ECO:0000256" key="1">
    <source>
        <dbReference type="SAM" id="MobiDB-lite"/>
    </source>
</evidence>
<protein>
    <recommendedName>
        <fullName evidence="5">Lipase modulator</fullName>
    </recommendedName>
</protein>
<evidence type="ECO:0000256" key="2">
    <source>
        <dbReference type="SAM" id="Phobius"/>
    </source>
</evidence>
<dbReference type="SUPFAM" id="SSF158855">
    <property type="entry name" value="Lipase chaperone-like"/>
    <property type="match status" value="1"/>
</dbReference>